<organism evidence="1">
    <name type="scientific">Arundo donax</name>
    <name type="common">Giant reed</name>
    <name type="synonym">Donax arundinaceus</name>
    <dbReference type="NCBI Taxonomy" id="35708"/>
    <lineage>
        <taxon>Eukaryota</taxon>
        <taxon>Viridiplantae</taxon>
        <taxon>Streptophyta</taxon>
        <taxon>Embryophyta</taxon>
        <taxon>Tracheophyta</taxon>
        <taxon>Spermatophyta</taxon>
        <taxon>Magnoliopsida</taxon>
        <taxon>Liliopsida</taxon>
        <taxon>Poales</taxon>
        <taxon>Poaceae</taxon>
        <taxon>PACMAD clade</taxon>
        <taxon>Arundinoideae</taxon>
        <taxon>Arundineae</taxon>
        <taxon>Arundo</taxon>
    </lineage>
</organism>
<name>A0A0A9GCI4_ARUDO</name>
<evidence type="ECO:0000313" key="1">
    <source>
        <dbReference type="EMBL" id="JAE22795.1"/>
    </source>
</evidence>
<sequence>MTVYDTRKIFPFGNHNRHVVTALQFLALTIYDLHVLPLKPSSLQHKFLLQ</sequence>
<reference evidence="1" key="1">
    <citation type="submission" date="2014-09" db="EMBL/GenBank/DDBJ databases">
        <authorList>
            <person name="Magalhaes I.L.F."/>
            <person name="Oliveira U."/>
            <person name="Santos F.R."/>
            <person name="Vidigal T.H.D.A."/>
            <person name="Brescovit A.D."/>
            <person name="Santos A.J."/>
        </authorList>
    </citation>
    <scope>NUCLEOTIDE SEQUENCE</scope>
    <source>
        <tissue evidence="1">Shoot tissue taken approximately 20 cm above the soil surface</tissue>
    </source>
</reference>
<reference evidence="1" key="2">
    <citation type="journal article" date="2015" name="Data Brief">
        <title>Shoot transcriptome of the giant reed, Arundo donax.</title>
        <authorList>
            <person name="Barrero R.A."/>
            <person name="Guerrero F.D."/>
            <person name="Moolhuijzen P."/>
            <person name="Goolsby J.A."/>
            <person name="Tidwell J."/>
            <person name="Bellgard S.E."/>
            <person name="Bellgard M.I."/>
        </authorList>
    </citation>
    <scope>NUCLEOTIDE SEQUENCE</scope>
    <source>
        <tissue evidence="1">Shoot tissue taken approximately 20 cm above the soil surface</tissue>
    </source>
</reference>
<accession>A0A0A9GCI4</accession>
<dbReference type="EMBL" id="GBRH01175101">
    <property type="protein sequence ID" value="JAE22795.1"/>
    <property type="molecule type" value="Transcribed_RNA"/>
</dbReference>
<dbReference type="AlphaFoldDB" id="A0A0A9GCI4"/>
<proteinExistence type="predicted"/>
<protein>
    <submittedName>
        <fullName evidence="1">Uncharacterized protein</fullName>
    </submittedName>
</protein>